<dbReference type="InterPro" id="IPR018062">
    <property type="entry name" value="HTH_AraC-typ_CS"/>
</dbReference>
<dbReference type="Proteomes" id="UP000232149">
    <property type="component" value="Unassembled WGS sequence"/>
</dbReference>
<dbReference type="RefSeq" id="WP_100787238.1">
    <property type="nucleotide sequence ID" value="NZ_NPDU01000055.1"/>
</dbReference>
<feature type="transmembrane region" description="Helical" evidence="5">
    <location>
        <begin position="35"/>
        <end position="59"/>
    </location>
</feature>
<dbReference type="SUPFAM" id="SSF46689">
    <property type="entry name" value="Homeodomain-like"/>
    <property type="match status" value="1"/>
</dbReference>
<organism evidence="7 10">
    <name type="scientific">Leptospira adleri</name>
    <dbReference type="NCBI Taxonomy" id="2023186"/>
    <lineage>
        <taxon>Bacteria</taxon>
        <taxon>Pseudomonadati</taxon>
        <taxon>Spirochaetota</taxon>
        <taxon>Spirochaetia</taxon>
        <taxon>Leptospirales</taxon>
        <taxon>Leptospiraceae</taxon>
        <taxon>Leptospira</taxon>
    </lineage>
</organism>
<keyword evidence="5" id="KW-0812">Transmembrane</keyword>
<evidence type="ECO:0000313" key="10">
    <source>
        <dbReference type="Proteomes" id="UP000232188"/>
    </source>
</evidence>
<sequence length="388" mass="44486">MEEVKYYSLAAMLYFIIAVFGLFKRDRNKRFGASVLFFLMASLFWSFTATIFITEYALAKKLAQYFYAFFSVTVIFFFMNLTVSAKTGSSQINEGDFSSLRKLLLRSFAATAAIVVIWDLLDEFKIPNLSEVISLGSFLFFAYLLFQVLVPLRSSENRGNLVKILPAISVLLVIKLTEVIRYFEGAKIIEPMSTINYYFLILSPIILSEFIPVVAELQRSNEDFSRGNSASREFASDKNLEQRDQNLEKRSLLEDLNIEKVESKLNELMQNEKIHLDEELRLPSLASEMGLSVHHLSAFLNEHMGMNFNSFINHHRVKEAKVMLLEEPDRSILSIGMAVGFSSSSAFHRAFLKETKKSPKAFREENLTNYKNNEDEMGDLDSRYSHSI</sequence>
<protein>
    <submittedName>
        <fullName evidence="7">AraC family transcriptional regulator</fullName>
    </submittedName>
</protein>
<dbReference type="SMART" id="SM00342">
    <property type="entry name" value="HTH_ARAC"/>
    <property type="match status" value="1"/>
</dbReference>
<dbReference type="PROSITE" id="PS01124">
    <property type="entry name" value="HTH_ARAC_FAMILY_2"/>
    <property type="match status" value="1"/>
</dbReference>
<reference evidence="9 10" key="1">
    <citation type="submission" date="2017-07" db="EMBL/GenBank/DDBJ databases">
        <title>Leptospira spp. isolated from tropical soils.</title>
        <authorList>
            <person name="Thibeaux R."/>
            <person name="Iraola G."/>
            <person name="Ferres I."/>
            <person name="Bierque E."/>
            <person name="Girault D."/>
            <person name="Soupe-Gilbert M.-E."/>
            <person name="Picardeau M."/>
            <person name="Goarant C."/>
        </authorList>
    </citation>
    <scope>NUCLEOTIDE SEQUENCE [LARGE SCALE GENOMIC DNA]</scope>
    <source>
        <strain evidence="7 10">FH2-B-C1</strain>
        <strain evidence="8 9">FH2-B-D1</strain>
    </source>
</reference>
<feature type="domain" description="HTH araC/xylS-type" evidence="6">
    <location>
        <begin position="266"/>
        <end position="365"/>
    </location>
</feature>
<dbReference type="EMBL" id="NPDU01000055">
    <property type="protein sequence ID" value="PJZ60622.1"/>
    <property type="molecule type" value="Genomic_DNA"/>
</dbReference>
<feature type="transmembrane region" description="Helical" evidence="5">
    <location>
        <begin position="195"/>
        <end position="215"/>
    </location>
</feature>
<dbReference type="InterPro" id="IPR009057">
    <property type="entry name" value="Homeodomain-like_sf"/>
</dbReference>
<gene>
    <name evidence="8" type="ORF">CH376_17405</name>
    <name evidence="7" type="ORF">CH380_18500</name>
</gene>
<dbReference type="GO" id="GO:0003700">
    <property type="term" value="F:DNA-binding transcription factor activity"/>
    <property type="evidence" value="ECO:0007669"/>
    <property type="project" value="InterPro"/>
</dbReference>
<evidence type="ECO:0000313" key="9">
    <source>
        <dbReference type="Proteomes" id="UP000232149"/>
    </source>
</evidence>
<feature type="transmembrane region" description="Helical" evidence="5">
    <location>
        <begin position="6"/>
        <end position="23"/>
    </location>
</feature>
<dbReference type="OrthoDB" id="340731at2"/>
<proteinExistence type="predicted"/>
<dbReference type="Pfam" id="PF12833">
    <property type="entry name" value="HTH_18"/>
    <property type="match status" value="1"/>
</dbReference>
<dbReference type="PANTHER" id="PTHR43280:SF29">
    <property type="entry name" value="ARAC-FAMILY TRANSCRIPTIONAL REGULATOR"/>
    <property type="match status" value="1"/>
</dbReference>
<evidence type="ECO:0000256" key="1">
    <source>
        <dbReference type="ARBA" id="ARBA00023015"/>
    </source>
</evidence>
<feature type="region of interest" description="Disordered" evidence="4">
    <location>
        <begin position="363"/>
        <end position="388"/>
    </location>
</feature>
<evidence type="ECO:0000259" key="6">
    <source>
        <dbReference type="PROSITE" id="PS01124"/>
    </source>
</evidence>
<feature type="transmembrane region" description="Helical" evidence="5">
    <location>
        <begin position="164"/>
        <end position="183"/>
    </location>
</feature>
<evidence type="ECO:0000256" key="2">
    <source>
        <dbReference type="ARBA" id="ARBA00023125"/>
    </source>
</evidence>
<dbReference type="Proteomes" id="UP000232188">
    <property type="component" value="Unassembled WGS sequence"/>
</dbReference>
<keyword evidence="1" id="KW-0805">Transcription regulation</keyword>
<dbReference type="EMBL" id="NPDV01000020">
    <property type="protein sequence ID" value="PJZ51735.1"/>
    <property type="molecule type" value="Genomic_DNA"/>
</dbReference>
<feature type="transmembrane region" description="Helical" evidence="5">
    <location>
        <begin position="133"/>
        <end position="152"/>
    </location>
</feature>
<keyword evidence="2" id="KW-0238">DNA-binding</keyword>
<keyword evidence="3" id="KW-0804">Transcription</keyword>
<evidence type="ECO:0000256" key="3">
    <source>
        <dbReference type="ARBA" id="ARBA00023163"/>
    </source>
</evidence>
<accession>A0A2M9YJK8</accession>
<keyword evidence="5" id="KW-0472">Membrane</keyword>
<evidence type="ECO:0000256" key="4">
    <source>
        <dbReference type="SAM" id="MobiDB-lite"/>
    </source>
</evidence>
<feature type="transmembrane region" description="Helical" evidence="5">
    <location>
        <begin position="65"/>
        <end position="83"/>
    </location>
</feature>
<name>A0A2M9YJK8_9LEPT</name>
<dbReference type="Gene3D" id="1.10.10.60">
    <property type="entry name" value="Homeodomain-like"/>
    <property type="match status" value="2"/>
</dbReference>
<dbReference type="PANTHER" id="PTHR43280">
    <property type="entry name" value="ARAC-FAMILY TRANSCRIPTIONAL REGULATOR"/>
    <property type="match status" value="1"/>
</dbReference>
<keyword evidence="5" id="KW-1133">Transmembrane helix</keyword>
<evidence type="ECO:0000256" key="5">
    <source>
        <dbReference type="SAM" id="Phobius"/>
    </source>
</evidence>
<evidence type="ECO:0000313" key="7">
    <source>
        <dbReference type="EMBL" id="PJZ51735.1"/>
    </source>
</evidence>
<dbReference type="AlphaFoldDB" id="A0A2M9YJK8"/>
<feature type="transmembrane region" description="Helical" evidence="5">
    <location>
        <begin position="103"/>
        <end position="121"/>
    </location>
</feature>
<dbReference type="InterPro" id="IPR018060">
    <property type="entry name" value="HTH_AraC"/>
</dbReference>
<comment type="caution">
    <text evidence="7">The sequence shown here is derived from an EMBL/GenBank/DDBJ whole genome shotgun (WGS) entry which is preliminary data.</text>
</comment>
<dbReference type="PROSITE" id="PS00041">
    <property type="entry name" value="HTH_ARAC_FAMILY_1"/>
    <property type="match status" value="1"/>
</dbReference>
<dbReference type="GO" id="GO:0043565">
    <property type="term" value="F:sequence-specific DNA binding"/>
    <property type="evidence" value="ECO:0007669"/>
    <property type="project" value="InterPro"/>
</dbReference>
<keyword evidence="9" id="KW-1185">Reference proteome</keyword>
<evidence type="ECO:0000313" key="8">
    <source>
        <dbReference type="EMBL" id="PJZ60622.1"/>
    </source>
</evidence>